<sequence>MDLFVLDMFLFPSAGMFTINPQLVSTMITSTMI</sequence>
<reference evidence="1 2" key="1">
    <citation type="journal article" date="2013" name="PLoS ONE">
        <title>Assembly-driven community genomics of a hypersaline microbial ecosystem.</title>
        <authorList>
            <person name="Podell S."/>
            <person name="Ugalde J.A."/>
            <person name="Narasingarao P."/>
            <person name="Banfield J.F."/>
            <person name="Heidelberg K.B."/>
            <person name="Allen E.E."/>
        </authorList>
    </citation>
    <scope>NUCLEOTIDE SEQUENCE [LARGE SCALE GENOMIC DNA]</scope>
    <source>
        <strain evidence="2">J07HQW1</strain>
    </source>
</reference>
<dbReference type="HOGENOM" id="CLU_3379900_0_0_2"/>
<dbReference type="STRING" id="1238424.J07HQW1_02023"/>
<dbReference type="AlphaFoldDB" id="U1MPU3"/>
<dbReference type="EMBL" id="KE356560">
    <property type="protein sequence ID" value="ERG91989.1"/>
    <property type="molecule type" value="Genomic_DNA"/>
</dbReference>
<evidence type="ECO:0000313" key="1">
    <source>
        <dbReference type="EMBL" id="ERG91989.1"/>
    </source>
</evidence>
<dbReference type="Proteomes" id="UP000030649">
    <property type="component" value="Unassembled WGS sequence"/>
</dbReference>
<proteinExistence type="predicted"/>
<evidence type="ECO:0000313" key="2">
    <source>
        <dbReference type="Proteomes" id="UP000030649"/>
    </source>
</evidence>
<organism evidence="1 2">
    <name type="scientific">Haloquadratum walsbyi J07HQW1</name>
    <dbReference type="NCBI Taxonomy" id="1238424"/>
    <lineage>
        <taxon>Archaea</taxon>
        <taxon>Methanobacteriati</taxon>
        <taxon>Methanobacteriota</taxon>
        <taxon>Stenosarchaea group</taxon>
        <taxon>Halobacteria</taxon>
        <taxon>Halobacteriales</taxon>
        <taxon>Haloferacaceae</taxon>
        <taxon>Haloquadratum</taxon>
    </lineage>
</organism>
<protein>
    <submittedName>
        <fullName evidence="1">Uncharacterized protein</fullName>
    </submittedName>
</protein>
<gene>
    <name evidence="1" type="ORF">J07HQW1_02023</name>
</gene>
<accession>U1MPU3</accession>
<name>U1MPU3_9EURY</name>